<evidence type="ECO:0000256" key="2">
    <source>
        <dbReference type="ARBA" id="ARBA00009334"/>
    </source>
</evidence>
<feature type="domain" description="Helicase ATP-binding" evidence="15">
    <location>
        <begin position="112"/>
        <end position="287"/>
    </location>
</feature>
<keyword evidence="7 13" id="KW-0378">Hydrolase</keyword>
<evidence type="ECO:0000256" key="1">
    <source>
        <dbReference type="ARBA" id="ARBA00004604"/>
    </source>
</evidence>
<dbReference type="Gene3D" id="3.40.50.300">
    <property type="entry name" value="P-loop containing nucleotide triphosphate hydrolases"/>
    <property type="match status" value="2"/>
</dbReference>
<dbReference type="GO" id="GO:0003676">
    <property type="term" value="F:nucleic acid binding"/>
    <property type="evidence" value="ECO:0007669"/>
    <property type="project" value="InterPro"/>
</dbReference>
<organism evidence="18">
    <name type="scientific">Chromera velia CCMP2878</name>
    <dbReference type="NCBI Taxonomy" id="1169474"/>
    <lineage>
        <taxon>Eukaryota</taxon>
        <taxon>Sar</taxon>
        <taxon>Alveolata</taxon>
        <taxon>Colpodellida</taxon>
        <taxon>Chromeraceae</taxon>
        <taxon>Chromera</taxon>
    </lineage>
</organism>
<evidence type="ECO:0000256" key="11">
    <source>
        <dbReference type="ARBA" id="ARBA00037449"/>
    </source>
</evidence>
<evidence type="ECO:0000256" key="9">
    <source>
        <dbReference type="ARBA" id="ARBA00022840"/>
    </source>
</evidence>
<dbReference type="InterPro" id="IPR000629">
    <property type="entry name" value="RNA-helicase_DEAD-box_CS"/>
</dbReference>
<feature type="short sequence motif" description="Q motif" evidence="12">
    <location>
        <begin position="83"/>
        <end position="109"/>
    </location>
</feature>
<evidence type="ECO:0000256" key="5">
    <source>
        <dbReference type="ARBA" id="ARBA00022552"/>
    </source>
</evidence>
<dbReference type="CDD" id="cd18787">
    <property type="entry name" value="SF2_C_DEAD"/>
    <property type="match status" value="1"/>
</dbReference>
<dbReference type="PROSITE" id="PS51192">
    <property type="entry name" value="HELICASE_ATP_BIND_1"/>
    <property type="match status" value="1"/>
</dbReference>
<dbReference type="CDD" id="cd00268">
    <property type="entry name" value="DEADc"/>
    <property type="match status" value="1"/>
</dbReference>
<dbReference type="InterPro" id="IPR001650">
    <property type="entry name" value="Helicase_C-like"/>
</dbReference>
<keyword evidence="4" id="KW-0690">Ribosome biogenesis</keyword>
<accession>A0A0G4GIM2</accession>
<evidence type="ECO:0000256" key="4">
    <source>
        <dbReference type="ARBA" id="ARBA00022517"/>
    </source>
</evidence>
<evidence type="ECO:0000256" key="12">
    <source>
        <dbReference type="PROSITE-ProRule" id="PRU00552"/>
    </source>
</evidence>
<dbReference type="InterPro" id="IPR044742">
    <property type="entry name" value="DEAD/DEAH_RhlB"/>
</dbReference>
<feature type="region of interest" description="Disordered" evidence="14">
    <location>
        <begin position="1"/>
        <end position="59"/>
    </location>
</feature>
<dbReference type="InterPro" id="IPR027417">
    <property type="entry name" value="P-loop_NTPase"/>
</dbReference>
<dbReference type="VEuPathDB" id="CryptoDB:Cvel_22070"/>
<dbReference type="SMART" id="SM00490">
    <property type="entry name" value="HELICc"/>
    <property type="match status" value="1"/>
</dbReference>
<keyword evidence="5" id="KW-0698">rRNA processing</keyword>
<evidence type="ECO:0000313" key="18">
    <source>
        <dbReference type="EMBL" id="CEM29729.1"/>
    </source>
</evidence>
<dbReference type="GO" id="GO:0016787">
    <property type="term" value="F:hydrolase activity"/>
    <property type="evidence" value="ECO:0007669"/>
    <property type="project" value="UniProtKB-KW"/>
</dbReference>
<dbReference type="Pfam" id="PF00270">
    <property type="entry name" value="DEAD"/>
    <property type="match status" value="1"/>
</dbReference>
<dbReference type="Pfam" id="PF00271">
    <property type="entry name" value="Helicase_C"/>
    <property type="match status" value="1"/>
</dbReference>
<dbReference type="PANTHER" id="PTHR47958">
    <property type="entry name" value="ATP-DEPENDENT RNA HELICASE DBP3"/>
    <property type="match status" value="1"/>
</dbReference>
<protein>
    <recommendedName>
        <fullName evidence="3">RNA helicase</fullName>
        <ecNumber evidence="3">3.6.4.13</ecNumber>
    </recommendedName>
</protein>
<evidence type="ECO:0000256" key="7">
    <source>
        <dbReference type="ARBA" id="ARBA00022801"/>
    </source>
</evidence>
<evidence type="ECO:0000256" key="3">
    <source>
        <dbReference type="ARBA" id="ARBA00012552"/>
    </source>
</evidence>
<dbReference type="PhylomeDB" id="A0A0G4GIM2"/>
<evidence type="ECO:0000259" key="15">
    <source>
        <dbReference type="PROSITE" id="PS51192"/>
    </source>
</evidence>
<dbReference type="EMBL" id="CDMZ01001251">
    <property type="protein sequence ID" value="CEM29729.1"/>
    <property type="molecule type" value="Genomic_DNA"/>
</dbReference>
<dbReference type="PROSITE" id="PS00039">
    <property type="entry name" value="DEAD_ATP_HELICASE"/>
    <property type="match status" value="1"/>
</dbReference>
<sequence>MDGSEEKAAKKKKRARQEQEEAATAAASEEAEKAAKKQKKKKDKKEQEQSEEEQDSAAAAFRSTHHIVLEGPGSKKKKFAPIESFKDAPFSDVVLSVCKDFKNPTPIQAQAWPIQITGRDMIGIARTGSGKTLAFGMPIFQKIVDGGLQVSKGSPLALVICPTRELALQSQEVFEKASSSTGIRTVCIYGGVSKADQRDLLRKKVHAIIATPGRLKAFLEEEIVSLKSVETLVLDEADRMLDMGFEEDMRLLIGSCPESRQTVMFSATWPETVRSLASEFLSKPMKVTIGLDQAGAGGKLAVSDAISQTVEIVEDKKKNFRLLDLLRKYANEKGGPGKNVKILVFALYKKEAAFLGGFLQKQLKEQKLKVASIHGDMSQEARSASLESFKTGESQVLVATDVAGRGLDIPLVDVVINATFPLTIEDYVHRIGRTGRGGRKGTSHTLFTAGEKDRAGALIDVLRGAGAEVPKSLLDLAGVKEGDTGPADSKATKKKKHDLYGDHFKDVDLSQKGKHTTFADSDSD</sequence>
<comment type="subcellular location">
    <subcellularLocation>
        <location evidence="1">Nucleus</location>
        <location evidence="1">Nucleolus</location>
    </subcellularLocation>
</comment>
<evidence type="ECO:0000259" key="16">
    <source>
        <dbReference type="PROSITE" id="PS51194"/>
    </source>
</evidence>
<feature type="domain" description="Helicase C-terminal" evidence="16">
    <location>
        <begin position="321"/>
        <end position="477"/>
    </location>
</feature>
<feature type="domain" description="DEAD-box RNA helicase Q" evidence="17">
    <location>
        <begin position="83"/>
        <end position="109"/>
    </location>
</feature>
<evidence type="ECO:0000256" key="8">
    <source>
        <dbReference type="ARBA" id="ARBA00022806"/>
    </source>
</evidence>
<proteinExistence type="inferred from homology"/>
<evidence type="ECO:0000256" key="14">
    <source>
        <dbReference type="SAM" id="MobiDB-lite"/>
    </source>
</evidence>
<name>A0A0G4GIM2_9ALVE</name>
<keyword evidence="10" id="KW-0539">Nucleus</keyword>
<evidence type="ECO:0000256" key="10">
    <source>
        <dbReference type="ARBA" id="ARBA00023242"/>
    </source>
</evidence>
<dbReference type="EC" id="3.6.4.13" evidence="3"/>
<keyword evidence="8 13" id="KW-0347">Helicase</keyword>
<dbReference type="GO" id="GO:0003724">
    <property type="term" value="F:RNA helicase activity"/>
    <property type="evidence" value="ECO:0007669"/>
    <property type="project" value="UniProtKB-EC"/>
</dbReference>
<evidence type="ECO:0000256" key="6">
    <source>
        <dbReference type="ARBA" id="ARBA00022741"/>
    </source>
</evidence>
<comment type="function">
    <text evidence="11">ATP-dependent RNA helicase required for 60S ribosomal subunit synthesis. Involved in efficient pre-rRNA processing, predominantly at site A3, which is necessary for the normal formation of 25S and 5.8S rRNAs.</text>
</comment>
<reference evidence="18" key="1">
    <citation type="submission" date="2014-11" db="EMBL/GenBank/DDBJ databases">
        <authorList>
            <person name="Otto D Thomas"/>
            <person name="Naeem Raeece"/>
        </authorList>
    </citation>
    <scope>NUCLEOTIDE SEQUENCE</scope>
</reference>
<comment type="similarity">
    <text evidence="2">Belongs to the DEAD box helicase family. DDX5/DBP2 subfamily.</text>
</comment>
<dbReference type="InterPro" id="IPR014001">
    <property type="entry name" value="Helicase_ATP-bd"/>
</dbReference>
<dbReference type="InterPro" id="IPR011545">
    <property type="entry name" value="DEAD/DEAH_box_helicase_dom"/>
</dbReference>
<dbReference type="PROSITE" id="PS51195">
    <property type="entry name" value="Q_MOTIF"/>
    <property type="match status" value="1"/>
</dbReference>
<dbReference type="PROSITE" id="PS51194">
    <property type="entry name" value="HELICASE_CTER"/>
    <property type="match status" value="1"/>
</dbReference>
<dbReference type="InterPro" id="IPR014014">
    <property type="entry name" value="RNA_helicase_DEAD_Q_motif"/>
</dbReference>
<evidence type="ECO:0000259" key="17">
    <source>
        <dbReference type="PROSITE" id="PS51195"/>
    </source>
</evidence>
<keyword evidence="9 13" id="KW-0067">ATP-binding</keyword>
<gene>
    <name evidence="18" type="ORF">Cvel_22070</name>
</gene>
<dbReference type="SUPFAM" id="SSF52540">
    <property type="entry name" value="P-loop containing nucleoside triphosphate hydrolases"/>
    <property type="match status" value="1"/>
</dbReference>
<dbReference type="AlphaFoldDB" id="A0A0G4GIM2"/>
<dbReference type="GO" id="GO:0005524">
    <property type="term" value="F:ATP binding"/>
    <property type="evidence" value="ECO:0007669"/>
    <property type="project" value="UniProtKB-KW"/>
</dbReference>
<dbReference type="SMART" id="SM00487">
    <property type="entry name" value="DEXDc"/>
    <property type="match status" value="1"/>
</dbReference>
<evidence type="ECO:0000256" key="13">
    <source>
        <dbReference type="RuleBase" id="RU000492"/>
    </source>
</evidence>
<keyword evidence="6 13" id="KW-0547">Nucleotide-binding</keyword>